<feature type="modified residue" description="4-aspartylphosphate" evidence="4">
    <location>
        <position position="70"/>
    </location>
</feature>
<evidence type="ECO:0000259" key="6">
    <source>
        <dbReference type="PROSITE" id="PS50109"/>
    </source>
</evidence>
<dbReference type="PANTHER" id="PTHR43065:SF42">
    <property type="entry name" value="TWO-COMPONENT SENSOR PPRA"/>
    <property type="match status" value="1"/>
</dbReference>
<dbReference type="NCBIfam" id="TIGR00229">
    <property type="entry name" value="sensory_box"/>
    <property type="match status" value="1"/>
</dbReference>
<protein>
    <recommendedName>
        <fullName evidence="2">histidine kinase</fullName>
        <ecNumber evidence="2">2.7.13.3</ecNumber>
    </recommendedName>
</protein>
<dbReference type="Gene3D" id="3.30.565.10">
    <property type="entry name" value="Histidine kinase-like ATPase, C-terminal domain"/>
    <property type="match status" value="1"/>
</dbReference>
<keyword evidence="9" id="KW-1185">Reference proteome</keyword>
<proteinExistence type="predicted"/>
<dbReference type="PANTHER" id="PTHR43065">
    <property type="entry name" value="SENSOR HISTIDINE KINASE"/>
    <property type="match status" value="1"/>
</dbReference>
<evidence type="ECO:0000256" key="5">
    <source>
        <dbReference type="SAM" id="Coils"/>
    </source>
</evidence>
<dbReference type="STRING" id="177437.HRM2_08580"/>
<dbReference type="CDD" id="cd17536">
    <property type="entry name" value="REC_YesN-like"/>
    <property type="match status" value="1"/>
</dbReference>
<keyword evidence="8" id="KW-0418">Kinase</keyword>
<comment type="catalytic activity">
    <reaction evidence="1">
        <text>ATP + protein L-histidine = ADP + protein N-phospho-L-histidine.</text>
        <dbReference type="EC" id="2.7.13.3"/>
    </reaction>
</comment>
<dbReference type="PRINTS" id="PR00344">
    <property type="entry name" value="BCTRLSENSOR"/>
</dbReference>
<dbReference type="InterPro" id="IPR003661">
    <property type="entry name" value="HisK_dim/P_dom"/>
</dbReference>
<reference evidence="8 9" key="1">
    <citation type="journal article" date="2009" name="Environ. Microbiol.">
        <title>Genome sequence of Desulfobacterium autotrophicum HRM2, a marine sulfate reducer oxidizing organic carbon completely to carbon dioxide.</title>
        <authorList>
            <person name="Strittmatter A.W."/>
            <person name="Liesegang H."/>
            <person name="Rabus R."/>
            <person name="Decker I."/>
            <person name="Amann J."/>
            <person name="Andres S."/>
            <person name="Henne A."/>
            <person name="Fricke W.F."/>
            <person name="Martinez-Arias R."/>
            <person name="Bartels D."/>
            <person name="Goesmann A."/>
            <person name="Krause L."/>
            <person name="Puehler A."/>
            <person name="Klenk H.P."/>
            <person name="Richter M."/>
            <person name="Schuler M."/>
            <person name="Gloeckner F.O."/>
            <person name="Meyerdierks A."/>
            <person name="Gottschalk G."/>
            <person name="Amann R."/>
        </authorList>
    </citation>
    <scope>NUCLEOTIDE SEQUENCE [LARGE SCALE GENOMIC DNA]</scope>
    <source>
        <strain evidence="9">ATCC 43914 / DSM 3382 / HRM2</strain>
    </source>
</reference>
<dbReference type="KEGG" id="dat:HRM2_08580"/>
<dbReference type="SUPFAM" id="SSF55874">
    <property type="entry name" value="ATPase domain of HSP90 chaperone/DNA topoisomerase II/histidine kinase"/>
    <property type="match status" value="1"/>
</dbReference>
<dbReference type="SUPFAM" id="SSF52172">
    <property type="entry name" value="CheY-like"/>
    <property type="match status" value="1"/>
</dbReference>
<evidence type="ECO:0000256" key="4">
    <source>
        <dbReference type="PROSITE-ProRule" id="PRU00169"/>
    </source>
</evidence>
<dbReference type="Pfam" id="PF13188">
    <property type="entry name" value="PAS_8"/>
    <property type="match status" value="1"/>
</dbReference>
<name>C0QKA0_DESAH</name>
<dbReference type="InterPro" id="IPR000014">
    <property type="entry name" value="PAS"/>
</dbReference>
<dbReference type="Pfam" id="PF00072">
    <property type="entry name" value="Response_reg"/>
    <property type="match status" value="1"/>
</dbReference>
<dbReference type="SUPFAM" id="SSF55785">
    <property type="entry name" value="PYP-like sensor domain (PAS domain)"/>
    <property type="match status" value="1"/>
</dbReference>
<dbReference type="PROSITE" id="PS50109">
    <property type="entry name" value="HIS_KIN"/>
    <property type="match status" value="1"/>
</dbReference>
<dbReference type="CDD" id="cd00082">
    <property type="entry name" value="HisKA"/>
    <property type="match status" value="1"/>
</dbReference>
<evidence type="ECO:0000313" key="8">
    <source>
        <dbReference type="EMBL" id="ACN13971.1"/>
    </source>
</evidence>
<gene>
    <name evidence="8" type="ordered locus">HRM2_08580</name>
</gene>
<evidence type="ECO:0000259" key="7">
    <source>
        <dbReference type="PROSITE" id="PS50110"/>
    </source>
</evidence>
<dbReference type="InterPro" id="IPR011006">
    <property type="entry name" value="CheY-like_superfamily"/>
</dbReference>
<dbReference type="eggNOG" id="COG4191">
    <property type="taxonomic scope" value="Bacteria"/>
</dbReference>
<dbReference type="AlphaFoldDB" id="C0QKA0"/>
<organism evidence="8 9">
    <name type="scientific">Desulforapulum autotrophicum (strain ATCC 43914 / DSM 3382 / VKM B-1955 / HRM2)</name>
    <name type="common">Desulfobacterium autotrophicum</name>
    <dbReference type="NCBI Taxonomy" id="177437"/>
    <lineage>
        <taxon>Bacteria</taxon>
        <taxon>Pseudomonadati</taxon>
        <taxon>Thermodesulfobacteriota</taxon>
        <taxon>Desulfobacteria</taxon>
        <taxon>Desulfobacterales</taxon>
        <taxon>Desulfobacteraceae</taxon>
        <taxon>Desulforapulum</taxon>
    </lineage>
</organism>
<feature type="coiled-coil region" evidence="5">
    <location>
        <begin position="123"/>
        <end position="153"/>
    </location>
</feature>
<accession>C0QKA0</accession>
<keyword evidence="8" id="KW-0808">Transferase</keyword>
<dbReference type="InterPro" id="IPR036890">
    <property type="entry name" value="HATPase_C_sf"/>
</dbReference>
<dbReference type="CDD" id="cd00075">
    <property type="entry name" value="HATPase"/>
    <property type="match status" value="1"/>
</dbReference>
<evidence type="ECO:0000256" key="3">
    <source>
        <dbReference type="ARBA" id="ARBA00022553"/>
    </source>
</evidence>
<dbReference type="eggNOG" id="COG2204">
    <property type="taxonomic scope" value="Bacteria"/>
</dbReference>
<dbReference type="SMART" id="SM00448">
    <property type="entry name" value="REC"/>
    <property type="match status" value="1"/>
</dbReference>
<keyword evidence="3 4" id="KW-0597">Phosphoprotein</keyword>
<dbReference type="InterPro" id="IPR003594">
    <property type="entry name" value="HATPase_dom"/>
</dbReference>
<dbReference type="GO" id="GO:0000155">
    <property type="term" value="F:phosphorelay sensor kinase activity"/>
    <property type="evidence" value="ECO:0007669"/>
    <property type="project" value="InterPro"/>
</dbReference>
<dbReference type="SUPFAM" id="SSF47384">
    <property type="entry name" value="Homodimeric domain of signal transducing histidine kinase"/>
    <property type="match status" value="1"/>
</dbReference>
<dbReference type="OrthoDB" id="5416317at2"/>
<dbReference type="PROSITE" id="PS50110">
    <property type="entry name" value="RESPONSE_REGULATORY"/>
    <property type="match status" value="1"/>
</dbReference>
<dbReference type="InterPro" id="IPR035965">
    <property type="entry name" value="PAS-like_dom_sf"/>
</dbReference>
<dbReference type="Gene3D" id="3.40.50.2300">
    <property type="match status" value="1"/>
</dbReference>
<dbReference type="Pfam" id="PF02518">
    <property type="entry name" value="HATPase_c"/>
    <property type="match status" value="1"/>
</dbReference>
<evidence type="ECO:0000313" key="9">
    <source>
        <dbReference type="Proteomes" id="UP000000442"/>
    </source>
</evidence>
<dbReference type="EMBL" id="CP001087">
    <property type="protein sequence ID" value="ACN13971.1"/>
    <property type="molecule type" value="Genomic_DNA"/>
</dbReference>
<feature type="domain" description="Response regulatory" evidence="7">
    <location>
        <begin position="21"/>
        <end position="136"/>
    </location>
</feature>
<dbReference type="SMART" id="SM00387">
    <property type="entry name" value="HATPase_c"/>
    <property type="match status" value="1"/>
</dbReference>
<keyword evidence="5" id="KW-0175">Coiled coil</keyword>
<feature type="domain" description="Histidine kinase" evidence="6">
    <location>
        <begin position="304"/>
        <end position="516"/>
    </location>
</feature>
<dbReference type="InterPro" id="IPR004358">
    <property type="entry name" value="Sig_transdc_His_kin-like_C"/>
</dbReference>
<dbReference type="Proteomes" id="UP000000442">
    <property type="component" value="Chromosome"/>
</dbReference>
<evidence type="ECO:0000256" key="2">
    <source>
        <dbReference type="ARBA" id="ARBA00012438"/>
    </source>
</evidence>
<dbReference type="SMART" id="SM00388">
    <property type="entry name" value="HisKA"/>
    <property type="match status" value="1"/>
</dbReference>
<dbReference type="EC" id="2.7.13.3" evidence="2"/>
<dbReference type="InterPro" id="IPR036097">
    <property type="entry name" value="HisK_dim/P_sf"/>
</dbReference>
<dbReference type="InterPro" id="IPR005467">
    <property type="entry name" value="His_kinase_dom"/>
</dbReference>
<sequence length="525" mass="59522">MAELACIKNSEHLTGRTMEKRLLIVDDEPRLTKSFKVIFENRGIDVQTASNGHDAIKIFKNHPFKVVLSDIHMDKMNGIEMMHALKKIDSCVQIIFLTGYANLETAADALKQNNAFEYLVKPVKSLENLYKTVEQAETKYDQERYQLTQKEKNETGFARFKDIFDSMEAIVYVSDMQTHELIYANKKLMETFGYDDPQAFEGLKCWQVIQKDQTGPCPFCTNKRLVHPDGNPSEPYEWEFQNTLNNHWYSIVDKAIQWYDKRVVRLETAFDITEKKGHEKLFREFEKAIETSKKLESIGTLAGGVAHDINNTLASIIGNINLAQLCCTDNETQKYLRIAENGIMLAKDISSKLMAFAKGDRPLKAKIDIEKLILQALEKSLDPEKITCSFESKPIPDSFYADPGQLRVAIENILQNSVESMDGSGHIDVAVKYQEQPRTSPRIFITISDSGCGISREYLDMIFNPYFTTKPLNNRKSTGLGLSVAWSIISRHGGNIHVESAVNKGTTVHIFLPVTKNGIEKKPKG</sequence>
<dbReference type="Gene3D" id="1.10.287.130">
    <property type="match status" value="1"/>
</dbReference>
<dbReference type="InterPro" id="IPR001789">
    <property type="entry name" value="Sig_transdc_resp-reg_receiver"/>
</dbReference>
<dbReference type="Gene3D" id="3.30.450.20">
    <property type="entry name" value="PAS domain"/>
    <property type="match status" value="1"/>
</dbReference>
<dbReference type="HOGENOM" id="CLU_000445_114_72_7"/>
<evidence type="ECO:0000256" key="1">
    <source>
        <dbReference type="ARBA" id="ARBA00000085"/>
    </source>
</evidence>